<evidence type="ECO:0000313" key="3">
    <source>
        <dbReference type="Proteomes" id="UP000275078"/>
    </source>
</evidence>
<dbReference type="EMBL" id="ML119654">
    <property type="protein sequence ID" value="RPA85412.1"/>
    <property type="molecule type" value="Genomic_DNA"/>
</dbReference>
<sequence>MGFGDLLRNLHHPNDRSLRSSPRKNSKYVRGLNFPMPPPPANSRGVGHTWHNRYSFPPSHSLNFEPHYGASYPQHSLPSVWPVESADFYQSYRPQEGYVQVGGHVQGISVDDYRGGKYQRVNHADPYGIGGEYHMGGGSRRRKSRRYARNEDEVSDYSRSSRSGYSSSRSSVEWAFVPQGRYEPENFTLNQQPGWGMGYAGCGQSARSASGGEIRYFHKWLSLEAVERTLYHISVVGSTFDRKKPLDLPTK</sequence>
<reference evidence="2 3" key="1">
    <citation type="journal article" date="2018" name="Nat. Ecol. Evol.">
        <title>Pezizomycetes genomes reveal the molecular basis of ectomycorrhizal truffle lifestyle.</title>
        <authorList>
            <person name="Murat C."/>
            <person name="Payen T."/>
            <person name="Noel B."/>
            <person name="Kuo A."/>
            <person name="Morin E."/>
            <person name="Chen J."/>
            <person name="Kohler A."/>
            <person name="Krizsan K."/>
            <person name="Balestrini R."/>
            <person name="Da Silva C."/>
            <person name="Montanini B."/>
            <person name="Hainaut M."/>
            <person name="Levati E."/>
            <person name="Barry K.W."/>
            <person name="Belfiori B."/>
            <person name="Cichocki N."/>
            <person name="Clum A."/>
            <person name="Dockter R.B."/>
            <person name="Fauchery L."/>
            <person name="Guy J."/>
            <person name="Iotti M."/>
            <person name="Le Tacon F."/>
            <person name="Lindquist E.A."/>
            <person name="Lipzen A."/>
            <person name="Malagnac F."/>
            <person name="Mello A."/>
            <person name="Molinier V."/>
            <person name="Miyauchi S."/>
            <person name="Poulain J."/>
            <person name="Riccioni C."/>
            <person name="Rubini A."/>
            <person name="Sitrit Y."/>
            <person name="Splivallo R."/>
            <person name="Traeger S."/>
            <person name="Wang M."/>
            <person name="Zifcakova L."/>
            <person name="Wipf D."/>
            <person name="Zambonelli A."/>
            <person name="Paolocci F."/>
            <person name="Nowrousian M."/>
            <person name="Ottonello S."/>
            <person name="Baldrian P."/>
            <person name="Spatafora J.W."/>
            <person name="Henrissat B."/>
            <person name="Nagy L.G."/>
            <person name="Aury J.M."/>
            <person name="Wincker P."/>
            <person name="Grigoriev I.V."/>
            <person name="Bonfante P."/>
            <person name="Martin F.M."/>
        </authorList>
    </citation>
    <scope>NUCLEOTIDE SEQUENCE [LARGE SCALE GENOMIC DNA]</scope>
    <source>
        <strain evidence="2 3">RN42</strain>
    </source>
</reference>
<evidence type="ECO:0000256" key="1">
    <source>
        <dbReference type="SAM" id="MobiDB-lite"/>
    </source>
</evidence>
<proteinExistence type="predicted"/>
<organism evidence="2 3">
    <name type="scientific">Ascobolus immersus RN42</name>
    <dbReference type="NCBI Taxonomy" id="1160509"/>
    <lineage>
        <taxon>Eukaryota</taxon>
        <taxon>Fungi</taxon>
        <taxon>Dikarya</taxon>
        <taxon>Ascomycota</taxon>
        <taxon>Pezizomycotina</taxon>
        <taxon>Pezizomycetes</taxon>
        <taxon>Pezizales</taxon>
        <taxon>Ascobolaceae</taxon>
        <taxon>Ascobolus</taxon>
    </lineage>
</organism>
<feature type="compositionally biased region" description="Gly residues" evidence="1">
    <location>
        <begin position="128"/>
        <end position="138"/>
    </location>
</feature>
<name>A0A3N4IGY8_ASCIM</name>
<dbReference type="AlphaFoldDB" id="A0A3N4IGY8"/>
<feature type="region of interest" description="Disordered" evidence="1">
    <location>
        <begin position="1"/>
        <end position="39"/>
    </location>
</feature>
<keyword evidence="3" id="KW-1185">Reference proteome</keyword>
<feature type="compositionally biased region" description="Low complexity" evidence="1">
    <location>
        <begin position="157"/>
        <end position="166"/>
    </location>
</feature>
<accession>A0A3N4IGY8</accession>
<protein>
    <submittedName>
        <fullName evidence="2">Uncharacterized protein</fullName>
    </submittedName>
</protein>
<evidence type="ECO:0000313" key="2">
    <source>
        <dbReference type="EMBL" id="RPA85412.1"/>
    </source>
</evidence>
<feature type="region of interest" description="Disordered" evidence="1">
    <location>
        <begin position="124"/>
        <end position="166"/>
    </location>
</feature>
<gene>
    <name evidence="2" type="ORF">BJ508DRAFT_337723</name>
</gene>
<dbReference type="Proteomes" id="UP000275078">
    <property type="component" value="Unassembled WGS sequence"/>
</dbReference>